<accession>A0ABQ9CHR7</accession>
<sequence>MMMMMMFARRRSPSLNLMLLSLMRTLQLLDDDDGYDLYIKKGVRGRSRRSILSSVSNSLTGFRCLGLEWVFWFSHVGILTYS</sequence>
<protein>
    <recommendedName>
        <fullName evidence="4">Secreted protein</fullName>
    </recommendedName>
</protein>
<organism evidence="2 3">
    <name type="scientific">Salix suchowensis</name>
    <dbReference type="NCBI Taxonomy" id="1278906"/>
    <lineage>
        <taxon>Eukaryota</taxon>
        <taxon>Viridiplantae</taxon>
        <taxon>Streptophyta</taxon>
        <taxon>Embryophyta</taxon>
        <taxon>Tracheophyta</taxon>
        <taxon>Spermatophyta</taxon>
        <taxon>Magnoliopsida</taxon>
        <taxon>eudicotyledons</taxon>
        <taxon>Gunneridae</taxon>
        <taxon>Pentapetalae</taxon>
        <taxon>rosids</taxon>
        <taxon>fabids</taxon>
        <taxon>Malpighiales</taxon>
        <taxon>Salicaceae</taxon>
        <taxon>Saliceae</taxon>
        <taxon>Salix</taxon>
    </lineage>
</organism>
<evidence type="ECO:0008006" key="4">
    <source>
        <dbReference type="Google" id="ProtNLM"/>
    </source>
</evidence>
<feature type="signal peptide" evidence="1">
    <location>
        <begin position="1"/>
        <end position="28"/>
    </location>
</feature>
<dbReference type="EMBL" id="JAPFFI010000003">
    <property type="protein sequence ID" value="KAJ6399259.1"/>
    <property type="molecule type" value="Genomic_DNA"/>
</dbReference>
<reference evidence="2" key="2">
    <citation type="journal article" date="2023" name="Int. J. Mol. Sci.">
        <title>De Novo Assembly and Annotation of 11 Diverse Shrub Willow (Salix) Genomes Reveals Novel Gene Organization in Sex-Linked Regions.</title>
        <authorList>
            <person name="Hyden B."/>
            <person name="Feng K."/>
            <person name="Yates T.B."/>
            <person name="Jawdy S."/>
            <person name="Cereghino C."/>
            <person name="Smart L.B."/>
            <person name="Muchero W."/>
        </authorList>
    </citation>
    <scope>NUCLEOTIDE SEQUENCE</scope>
    <source>
        <tissue evidence="2">Shoot tip</tissue>
    </source>
</reference>
<name>A0ABQ9CHR7_9ROSI</name>
<reference evidence="2" key="1">
    <citation type="submission" date="2022-10" db="EMBL/GenBank/DDBJ databases">
        <authorList>
            <person name="Hyden B.L."/>
            <person name="Feng K."/>
            <person name="Yates T."/>
            <person name="Jawdy S."/>
            <person name="Smart L.B."/>
            <person name="Muchero W."/>
        </authorList>
    </citation>
    <scope>NUCLEOTIDE SEQUENCE</scope>
    <source>
        <tissue evidence="2">Shoot tip</tissue>
    </source>
</reference>
<dbReference type="Proteomes" id="UP001141253">
    <property type="component" value="Chromosome 5"/>
</dbReference>
<comment type="caution">
    <text evidence="2">The sequence shown here is derived from an EMBL/GenBank/DDBJ whole genome shotgun (WGS) entry which is preliminary data.</text>
</comment>
<gene>
    <name evidence="2" type="ORF">OIU77_019911</name>
</gene>
<keyword evidence="3" id="KW-1185">Reference proteome</keyword>
<feature type="chain" id="PRO_5046693358" description="Secreted protein" evidence="1">
    <location>
        <begin position="29"/>
        <end position="82"/>
    </location>
</feature>
<proteinExistence type="predicted"/>
<evidence type="ECO:0000313" key="3">
    <source>
        <dbReference type="Proteomes" id="UP001141253"/>
    </source>
</evidence>
<evidence type="ECO:0000313" key="2">
    <source>
        <dbReference type="EMBL" id="KAJ6399259.1"/>
    </source>
</evidence>
<evidence type="ECO:0000256" key="1">
    <source>
        <dbReference type="SAM" id="SignalP"/>
    </source>
</evidence>
<keyword evidence="1" id="KW-0732">Signal</keyword>